<keyword evidence="1" id="KW-0808">Transferase</keyword>
<dbReference type="InterPro" id="IPR036890">
    <property type="entry name" value="HATPase_C_sf"/>
</dbReference>
<evidence type="ECO:0000313" key="3">
    <source>
        <dbReference type="EMBL" id="MBC6470061.1"/>
    </source>
</evidence>
<gene>
    <name evidence="3" type="ORF">HKK74_31910</name>
</gene>
<dbReference type="PANTHER" id="PTHR35526">
    <property type="entry name" value="ANTI-SIGMA-F FACTOR RSBW-RELATED"/>
    <property type="match status" value="1"/>
</dbReference>
<keyword evidence="3" id="KW-0067">ATP-binding</keyword>
<feature type="domain" description="Histidine kinase/HSP90-like ATPase" evidence="2">
    <location>
        <begin position="4"/>
        <end position="102"/>
    </location>
</feature>
<name>A0ABR7LZ51_9ACTN</name>
<evidence type="ECO:0000313" key="4">
    <source>
        <dbReference type="Proteomes" id="UP000805614"/>
    </source>
</evidence>
<dbReference type="InterPro" id="IPR050267">
    <property type="entry name" value="Anti-sigma-factor_SerPK"/>
</dbReference>
<dbReference type="RefSeq" id="WP_187247099.1">
    <property type="nucleotide sequence ID" value="NZ_BAAAOK010000036.1"/>
</dbReference>
<dbReference type="CDD" id="cd16936">
    <property type="entry name" value="HATPase_RsbW-like"/>
    <property type="match status" value="1"/>
</dbReference>
<keyword evidence="1" id="KW-0418">Kinase</keyword>
<protein>
    <submittedName>
        <fullName evidence="3">ATP-binding protein</fullName>
    </submittedName>
</protein>
<dbReference type="GO" id="GO:0005524">
    <property type="term" value="F:ATP binding"/>
    <property type="evidence" value="ECO:0007669"/>
    <property type="project" value="UniProtKB-KW"/>
</dbReference>
<dbReference type="InterPro" id="IPR003594">
    <property type="entry name" value="HATPase_dom"/>
</dbReference>
<dbReference type="PANTHER" id="PTHR35526:SF3">
    <property type="entry name" value="ANTI-SIGMA-F FACTOR RSBW"/>
    <property type="match status" value="1"/>
</dbReference>
<dbReference type="Pfam" id="PF13581">
    <property type="entry name" value="HATPase_c_2"/>
    <property type="match status" value="1"/>
</dbReference>
<dbReference type="EMBL" id="JABVEC010000035">
    <property type="protein sequence ID" value="MBC6470061.1"/>
    <property type="molecule type" value="Genomic_DNA"/>
</dbReference>
<keyword evidence="1" id="KW-0723">Serine/threonine-protein kinase</keyword>
<dbReference type="Gene3D" id="3.30.565.10">
    <property type="entry name" value="Histidine kinase-like ATPase, C-terminal domain"/>
    <property type="match status" value="1"/>
</dbReference>
<reference evidence="3 4" key="1">
    <citation type="submission" date="2020-06" db="EMBL/GenBank/DDBJ databases">
        <title>Actinomadura xiongansis sp. nov., isolated from soil of Baiyangdian.</title>
        <authorList>
            <person name="Zhang X."/>
        </authorList>
    </citation>
    <scope>NUCLEOTIDE SEQUENCE [LARGE SCALE GENOMIC DNA]</scope>
    <source>
        <strain evidence="3 4">HBUM206468</strain>
    </source>
</reference>
<keyword evidence="4" id="KW-1185">Reference proteome</keyword>
<proteinExistence type="predicted"/>
<accession>A0ABR7LZ51</accession>
<keyword evidence="3" id="KW-0547">Nucleotide-binding</keyword>
<organism evidence="3 4">
    <name type="scientific">Actinomadura alba</name>
    <dbReference type="NCBI Taxonomy" id="406431"/>
    <lineage>
        <taxon>Bacteria</taxon>
        <taxon>Bacillati</taxon>
        <taxon>Actinomycetota</taxon>
        <taxon>Actinomycetes</taxon>
        <taxon>Streptosporangiales</taxon>
        <taxon>Thermomonosporaceae</taxon>
        <taxon>Actinomadura</taxon>
    </lineage>
</organism>
<evidence type="ECO:0000256" key="1">
    <source>
        <dbReference type="ARBA" id="ARBA00022527"/>
    </source>
</evidence>
<dbReference type="Proteomes" id="UP000805614">
    <property type="component" value="Unassembled WGS sequence"/>
</dbReference>
<comment type="caution">
    <text evidence="3">The sequence shown here is derived from an EMBL/GenBank/DDBJ whole genome shotgun (WGS) entry which is preliminary data.</text>
</comment>
<evidence type="ECO:0000259" key="2">
    <source>
        <dbReference type="Pfam" id="PF13581"/>
    </source>
</evidence>
<sequence>MCARRARGLLAGTLNAFDVPPQTIGDAELMVSELATNAFRHAGHHGPHELWLFPGGELDRAAADPGACEIVCAVFDALPDLGLLADNSFSGDFGRGLSIVAEISHGRWGAHPARSRLHHEVPGKAVWFACQVPFAVLRSMVHRCEGTRHLHPA</sequence>